<dbReference type="EMBL" id="LHPH01000005">
    <property type="protein sequence ID" value="KPH64272.1"/>
    <property type="molecule type" value="Genomic_DNA"/>
</dbReference>
<comment type="caution">
    <text evidence="2">The sequence shown here is derived from an EMBL/GenBank/DDBJ whole genome shotgun (WGS) entry which is preliminary data.</text>
</comment>
<sequence>MTLSLQNFNKALSEAEQLLACFETLNNHPELCSYDVLKKASLIMTLTAWETYVEDVVTEIFDAKFSLIKGSQFGHFAEKQLNERLKFFHNPNSNKTKKLFEEFFGVDITEQWSWPNVLPKDAREQLNKWIYKRGEAVHRAQLDNTQPQIIKKDELEKCLRFFKALAQATDKALAVI</sequence>
<keyword evidence="3" id="KW-1185">Reference proteome</keyword>
<organism evidence="2 3">
    <name type="scientific">Pseudoalteromonas porphyrae</name>
    <dbReference type="NCBI Taxonomy" id="187330"/>
    <lineage>
        <taxon>Bacteria</taxon>
        <taxon>Pseudomonadati</taxon>
        <taxon>Pseudomonadota</taxon>
        <taxon>Gammaproteobacteria</taxon>
        <taxon>Alteromonadales</taxon>
        <taxon>Pseudoalteromonadaceae</taxon>
        <taxon>Pseudoalteromonas</taxon>
    </lineage>
</organism>
<dbReference type="Proteomes" id="UP000037848">
    <property type="component" value="Unassembled WGS sequence"/>
</dbReference>
<evidence type="ECO:0000313" key="2">
    <source>
        <dbReference type="EMBL" id="KPH64272.1"/>
    </source>
</evidence>
<dbReference type="AlphaFoldDB" id="A0A0N1MV04"/>
<dbReference type="OrthoDB" id="9134022at2"/>
<dbReference type="Pfam" id="PF18735">
    <property type="entry name" value="HEPN_RiboL-PSP"/>
    <property type="match status" value="1"/>
</dbReference>
<protein>
    <recommendedName>
        <fullName evidence="1">RiboL-PSP-HEPN domain-containing protein</fullName>
    </recommendedName>
</protein>
<gene>
    <name evidence="2" type="ORF">ADS77_06185</name>
</gene>
<proteinExistence type="predicted"/>
<dbReference type="RefSeq" id="WP_054203586.1">
    <property type="nucleotide sequence ID" value="NZ_LHPH01000005.1"/>
</dbReference>
<feature type="domain" description="RiboL-PSP-HEPN" evidence="1">
    <location>
        <begin position="30"/>
        <end position="173"/>
    </location>
</feature>
<evidence type="ECO:0000259" key="1">
    <source>
        <dbReference type="Pfam" id="PF18735"/>
    </source>
</evidence>
<dbReference type="STRING" id="187330.AMS58_03220"/>
<dbReference type="InterPro" id="IPR041519">
    <property type="entry name" value="HEPN_RiboL-PSP"/>
</dbReference>
<reference evidence="2 3" key="1">
    <citation type="submission" date="2015-08" db="EMBL/GenBank/DDBJ databases">
        <title>Draft Genome Sequence of Pseudoalteromonas porphyrae UCD-SED14.</title>
        <authorList>
            <person name="Coil D.A."/>
            <person name="Jospin G."/>
            <person name="Lee R.D."/>
            <person name="Eisen J.A."/>
        </authorList>
    </citation>
    <scope>NUCLEOTIDE SEQUENCE [LARGE SCALE GENOMIC DNA]</scope>
    <source>
        <strain evidence="2 3">UCD-SED14</strain>
    </source>
</reference>
<dbReference type="PATRIC" id="fig|187330.3.peg.3217"/>
<accession>A0A0N1MV04</accession>
<name>A0A0N1MV04_9GAMM</name>
<evidence type="ECO:0000313" key="3">
    <source>
        <dbReference type="Proteomes" id="UP000037848"/>
    </source>
</evidence>